<reference evidence="2 3" key="1">
    <citation type="journal article" date="2017" name="PLoS Biol.">
        <title>The sea cucumber genome provides insights into morphological evolution and visceral regeneration.</title>
        <authorList>
            <person name="Zhang X."/>
            <person name="Sun L."/>
            <person name="Yuan J."/>
            <person name="Sun Y."/>
            <person name="Gao Y."/>
            <person name="Zhang L."/>
            <person name="Li S."/>
            <person name="Dai H."/>
            <person name="Hamel J.F."/>
            <person name="Liu C."/>
            <person name="Yu Y."/>
            <person name="Liu S."/>
            <person name="Lin W."/>
            <person name="Guo K."/>
            <person name="Jin S."/>
            <person name="Xu P."/>
            <person name="Storey K.B."/>
            <person name="Huan P."/>
            <person name="Zhang T."/>
            <person name="Zhou Y."/>
            <person name="Zhang J."/>
            <person name="Lin C."/>
            <person name="Li X."/>
            <person name="Xing L."/>
            <person name="Huo D."/>
            <person name="Sun M."/>
            <person name="Wang L."/>
            <person name="Mercier A."/>
            <person name="Li F."/>
            <person name="Yang H."/>
            <person name="Xiang J."/>
        </authorList>
    </citation>
    <scope>NUCLEOTIDE SEQUENCE [LARGE SCALE GENOMIC DNA]</scope>
    <source>
        <strain evidence="2">Shaxun</strain>
        <tissue evidence="2">Muscle</tissue>
    </source>
</reference>
<feature type="domain" description="PH" evidence="1">
    <location>
        <begin position="43"/>
        <end position="150"/>
    </location>
</feature>
<proteinExistence type="predicted"/>
<dbReference type="Gene3D" id="2.30.29.30">
    <property type="entry name" value="Pleckstrin-homology domain (PH domain)/Phosphotyrosine-binding domain (PTB)"/>
    <property type="match status" value="1"/>
</dbReference>
<keyword evidence="3" id="KW-1185">Reference proteome</keyword>
<dbReference type="PANTHER" id="PTHR12673:SF159">
    <property type="entry name" value="LD03170P"/>
    <property type="match status" value="1"/>
</dbReference>
<evidence type="ECO:0000313" key="3">
    <source>
        <dbReference type="Proteomes" id="UP000230750"/>
    </source>
</evidence>
<dbReference type="InterPro" id="IPR001849">
    <property type="entry name" value="PH_domain"/>
</dbReference>
<organism evidence="2 3">
    <name type="scientific">Stichopus japonicus</name>
    <name type="common">Sea cucumber</name>
    <dbReference type="NCBI Taxonomy" id="307972"/>
    <lineage>
        <taxon>Eukaryota</taxon>
        <taxon>Metazoa</taxon>
        <taxon>Echinodermata</taxon>
        <taxon>Eleutherozoa</taxon>
        <taxon>Echinozoa</taxon>
        <taxon>Holothuroidea</taxon>
        <taxon>Aspidochirotacea</taxon>
        <taxon>Aspidochirotida</taxon>
        <taxon>Stichopodidae</taxon>
        <taxon>Apostichopus</taxon>
    </lineage>
</organism>
<dbReference type="STRING" id="307972.A0A2G8JTD9"/>
<name>A0A2G8JTD9_STIJA</name>
<dbReference type="EMBL" id="MRZV01001286">
    <property type="protein sequence ID" value="PIK39022.1"/>
    <property type="molecule type" value="Genomic_DNA"/>
</dbReference>
<dbReference type="PROSITE" id="PS50003">
    <property type="entry name" value="PH_DOMAIN"/>
    <property type="match status" value="1"/>
</dbReference>
<sequence>MMGEVALGINEYIRENENLEKMLSIQQRLTGVDTPRILVPGRKFIREGPLMKVSRKGFGSRERICFLFFRHAHLRQAERHDRETAVAKDLSLSSSHPVGTLRRSTGPGQKRAVETGALFKLQYGDEHLLLYSTNHQEALAWIDALKGAIDTHIGDTSSLQRTSTVATETISQTLSPKTPSTPFPYSLRPRPRSKVFDDIMVR</sequence>
<dbReference type="OrthoDB" id="245697at2759"/>
<protein>
    <submittedName>
        <fullName evidence="2">Putative rho guanine nucleotide exchange factor 39</fullName>
    </submittedName>
</protein>
<accession>A0A2G8JTD9</accession>
<evidence type="ECO:0000313" key="2">
    <source>
        <dbReference type="EMBL" id="PIK39022.1"/>
    </source>
</evidence>
<dbReference type="GO" id="GO:0005085">
    <property type="term" value="F:guanyl-nucleotide exchange factor activity"/>
    <property type="evidence" value="ECO:0007669"/>
    <property type="project" value="TreeGrafter"/>
</dbReference>
<dbReference type="Proteomes" id="UP000230750">
    <property type="component" value="Unassembled WGS sequence"/>
</dbReference>
<evidence type="ECO:0000259" key="1">
    <source>
        <dbReference type="PROSITE" id="PS50003"/>
    </source>
</evidence>
<dbReference type="SUPFAM" id="SSF50729">
    <property type="entry name" value="PH domain-like"/>
    <property type="match status" value="1"/>
</dbReference>
<gene>
    <name evidence="2" type="ORF">BSL78_24136</name>
</gene>
<dbReference type="GO" id="GO:0005737">
    <property type="term" value="C:cytoplasm"/>
    <property type="evidence" value="ECO:0007669"/>
    <property type="project" value="TreeGrafter"/>
</dbReference>
<dbReference type="InterPro" id="IPR051092">
    <property type="entry name" value="FYVE_RhoGEF_PH"/>
</dbReference>
<dbReference type="AlphaFoldDB" id="A0A2G8JTD9"/>
<dbReference type="InterPro" id="IPR011993">
    <property type="entry name" value="PH-like_dom_sf"/>
</dbReference>
<dbReference type="SMART" id="SM00233">
    <property type="entry name" value="PH"/>
    <property type="match status" value="1"/>
</dbReference>
<comment type="caution">
    <text evidence="2">The sequence shown here is derived from an EMBL/GenBank/DDBJ whole genome shotgun (WGS) entry which is preliminary data.</text>
</comment>
<dbReference type="PANTHER" id="PTHR12673">
    <property type="entry name" value="FACIOGENITAL DYSPLASIA PROTEIN"/>
    <property type="match status" value="1"/>
</dbReference>